<name>A0A0B1TG54_OESDE</name>
<dbReference type="Gene3D" id="1.25.40.20">
    <property type="entry name" value="Ankyrin repeat-containing domain"/>
    <property type="match status" value="1"/>
</dbReference>
<proteinExistence type="predicted"/>
<evidence type="ECO:0000256" key="2">
    <source>
        <dbReference type="ARBA" id="ARBA00023043"/>
    </source>
</evidence>
<dbReference type="PROSITE" id="PS50297">
    <property type="entry name" value="ANK_REP_REGION"/>
    <property type="match status" value="1"/>
</dbReference>
<gene>
    <name evidence="4" type="ORF">OESDEN_04983</name>
</gene>
<evidence type="ECO:0000256" key="1">
    <source>
        <dbReference type="ARBA" id="ARBA00022737"/>
    </source>
</evidence>
<sequence>MIMDIFRFHRDCIDEQDDYGMTPFLRAVSMNALDAVKVLVENHSDILFTDPDGRSAVYIGAKYNAVDVLLYLMDIYRLRQADEGDSYPDVVNLPDHTQDTPMHLVCHTGYMEMVTLLHEHGARIDVMNEDEEIPLHGAAAYGQTACVRQLLEWDKRLVMHRDENSETPLHFAAKNGVSFLKNYTRSLNQSPYNIDHGVAKIDRRQPNQSAFIPTRFRAVFPISTRSESGNDRFGNSWRSGGDICVKDGCKEPYCLTVARIPYK</sequence>
<keyword evidence="5" id="KW-1185">Reference proteome</keyword>
<evidence type="ECO:0000313" key="5">
    <source>
        <dbReference type="Proteomes" id="UP000053660"/>
    </source>
</evidence>
<evidence type="ECO:0000256" key="3">
    <source>
        <dbReference type="PROSITE-ProRule" id="PRU00023"/>
    </source>
</evidence>
<keyword evidence="2 3" id="KW-0040">ANK repeat</keyword>
<keyword evidence="1" id="KW-0677">Repeat</keyword>
<accession>A0A0B1TG54</accession>
<dbReference type="AlphaFoldDB" id="A0A0B1TG54"/>
<evidence type="ECO:0000313" key="4">
    <source>
        <dbReference type="EMBL" id="KHJ95076.1"/>
    </source>
</evidence>
<dbReference type="Pfam" id="PF12796">
    <property type="entry name" value="Ank_2"/>
    <property type="match status" value="1"/>
</dbReference>
<dbReference type="PANTHER" id="PTHR24173">
    <property type="entry name" value="ANKYRIN REPEAT CONTAINING"/>
    <property type="match status" value="1"/>
</dbReference>
<dbReference type="OrthoDB" id="1661883at2759"/>
<reference evidence="4 5" key="1">
    <citation type="submission" date="2014-03" db="EMBL/GenBank/DDBJ databases">
        <title>Draft genome of the hookworm Oesophagostomum dentatum.</title>
        <authorList>
            <person name="Mitreva M."/>
        </authorList>
    </citation>
    <scope>NUCLEOTIDE SEQUENCE [LARGE SCALE GENOMIC DNA]</scope>
    <source>
        <strain evidence="4 5">OD-Hann</strain>
    </source>
</reference>
<protein>
    <submittedName>
        <fullName evidence="4">Ankyrin repeat protein</fullName>
    </submittedName>
</protein>
<organism evidence="4 5">
    <name type="scientific">Oesophagostomum dentatum</name>
    <name type="common">Nodular worm</name>
    <dbReference type="NCBI Taxonomy" id="61180"/>
    <lineage>
        <taxon>Eukaryota</taxon>
        <taxon>Metazoa</taxon>
        <taxon>Ecdysozoa</taxon>
        <taxon>Nematoda</taxon>
        <taxon>Chromadorea</taxon>
        <taxon>Rhabditida</taxon>
        <taxon>Rhabditina</taxon>
        <taxon>Rhabditomorpha</taxon>
        <taxon>Strongyloidea</taxon>
        <taxon>Strongylidae</taxon>
        <taxon>Oesophagostomum</taxon>
    </lineage>
</organism>
<dbReference type="PROSITE" id="PS50088">
    <property type="entry name" value="ANK_REPEAT"/>
    <property type="match status" value="1"/>
</dbReference>
<dbReference type="PANTHER" id="PTHR24173:SF74">
    <property type="entry name" value="ANKYRIN REPEAT DOMAIN-CONTAINING PROTEIN 16"/>
    <property type="match status" value="1"/>
</dbReference>
<dbReference type="SUPFAM" id="SSF48403">
    <property type="entry name" value="Ankyrin repeat"/>
    <property type="match status" value="1"/>
</dbReference>
<dbReference type="SMART" id="SM00248">
    <property type="entry name" value="ANK"/>
    <property type="match status" value="5"/>
</dbReference>
<dbReference type="EMBL" id="KN550089">
    <property type="protein sequence ID" value="KHJ95076.1"/>
    <property type="molecule type" value="Genomic_DNA"/>
</dbReference>
<feature type="repeat" description="ANK" evidence="3">
    <location>
        <begin position="97"/>
        <end position="129"/>
    </location>
</feature>
<dbReference type="InterPro" id="IPR036770">
    <property type="entry name" value="Ankyrin_rpt-contain_sf"/>
</dbReference>
<dbReference type="InterPro" id="IPR002110">
    <property type="entry name" value="Ankyrin_rpt"/>
</dbReference>
<dbReference type="Proteomes" id="UP000053660">
    <property type="component" value="Unassembled WGS sequence"/>
</dbReference>